<feature type="compositionally biased region" description="Basic and acidic residues" evidence="1">
    <location>
        <begin position="268"/>
        <end position="278"/>
    </location>
</feature>
<reference evidence="4" key="1">
    <citation type="journal article" date="2013" name="Genome Announc.">
        <title>Genome sequence of the basidiomycetous yeast Pseudozyma antarctica T-34, a producer of the glycolipid biosurfactants mannosylerythritol lipids.</title>
        <authorList>
            <person name="Morita T."/>
            <person name="Koike H."/>
            <person name="Koyama Y."/>
            <person name="Hagiwara H."/>
            <person name="Ito E."/>
            <person name="Fukuoka T."/>
            <person name="Imura T."/>
            <person name="Machida M."/>
            <person name="Kitamoto D."/>
        </authorList>
    </citation>
    <scope>NUCLEOTIDE SEQUENCE [LARGE SCALE GENOMIC DNA]</scope>
    <source>
        <strain evidence="4">T-34</strain>
    </source>
</reference>
<dbReference type="EMBL" id="DF196793">
    <property type="protein sequence ID" value="GAC77620.1"/>
    <property type="molecule type" value="Genomic_DNA"/>
</dbReference>
<dbReference type="SMART" id="SM00786">
    <property type="entry name" value="SHR3_chaperone"/>
    <property type="match status" value="1"/>
</dbReference>
<feature type="transmembrane region" description="Helical" evidence="2">
    <location>
        <begin position="221"/>
        <end position="238"/>
    </location>
</feature>
<feature type="transmembrane region" description="Helical" evidence="2">
    <location>
        <begin position="84"/>
        <end position="106"/>
    </location>
</feature>
<accession>M9M8E3</accession>
<proteinExistence type="predicted"/>
<evidence type="ECO:0000256" key="2">
    <source>
        <dbReference type="SAM" id="Phobius"/>
    </source>
</evidence>
<dbReference type="PANTHER" id="PTHR28228">
    <property type="entry name" value="SECRETORY COMPONENT PROTEIN SHR3"/>
    <property type="match status" value="1"/>
</dbReference>
<dbReference type="Pfam" id="PF08229">
    <property type="entry name" value="SHR3_chaperone"/>
    <property type="match status" value="1"/>
</dbReference>
<keyword evidence="2" id="KW-1133">Transmembrane helix</keyword>
<organism evidence="3 4">
    <name type="scientific">Pseudozyma antarctica (strain T-34)</name>
    <name type="common">Yeast</name>
    <name type="synonym">Candida antarctica</name>
    <dbReference type="NCBI Taxonomy" id="1151754"/>
    <lineage>
        <taxon>Eukaryota</taxon>
        <taxon>Fungi</taxon>
        <taxon>Dikarya</taxon>
        <taxon>Basidiomycota</taxon>
        <taxon>Ustilaginomycotina</taxon>
        <taxon>Ustilaginomycetes</taxon>
        <taxon>Ustilaginales</taxon>
        <taxon>Ustilaginaceae</taxon>
        <taxon>Moesziomyces</taxon>
    </lineage>
</organism>
<dbReference type="Proteomes" id="UP000011976">
    <property type="component" value="Unassembled WGS sequence"/>
</dbReference>
<feature type="region of interest" description="Disordered" evidence="1">
    <location>
        <begin position="257"/>
        <end position="286"/>
    </location>
</feature>
<keyword evidence="2" id="KW-0472">Membrane</keyword>
<feature type="transmembrane region" description="Helical" evidence="2">
    <location>
        <begin position="168"/>
        <end position="187"/>
    </location>
</feature>
<name>M9M8E3_PSEA3</name>
<dbReference type="OrthoDB" id="5229808at2759"/>
<sequence>MDFGHVGVAAQLTRRRSSTSAPICASVRDLRAEAQTAHAAAPSDSITSDKTWTASRILTATEAYSSSPQLRRQTKDRIGRSPIMGLRTGLIIGTTSFLLGTLAMHWTADHLILWQAPVTYDSVVTAYTYYQDTMVDMPSIHRKLLLGIGTLAALLLISKALGGRESNWLFDGASLFLFGAAGLVYYHKIEPSLATLPPRAPSPGSGAVDARDAVFAPLREIATSHTVLAVALVGVILLQSGQYYSERLEERERIEEDEARIRRRQRRREQEEKRKERLQAAATQQS</sequence>
<feature type="transmembrane region" description="Helical" evidence="2">
    <location>
        <begin position="144"/>
        <end position="161"/>
    </location>
</feature>
<dbReference type="InterPro" id="IPR013248">
    <property type="entry name" value="Psh3/Shr3"/>
</dbReference>
<dbReference type="AlphaFoldDB" id="M9M8E3"/>
<dbReference type="GO" id="GO:0051082">
    <property type="term" value="F:unfolded protein binding"/>
    <property type="evidence" value="ECO:0007669"/>
    <property type="project" value="TreeGrafter"/>
</dbReference>
<evidence type="ECO:0000313" key="4">
    <source>
        <dbReference type="Proteomes" id="UP000011976"/>
    </source>
</evidence>
<gene>
    <name evidence="3" type="ORF">PANT_27d00041</name>
</gene>
<dbReference type="GO" id="GO:0006888">
    <property type="term" value="P:endoplasmic reticulum to Golgi vesicle-mediated transport"/>
    <property type="evidence" value="ECO:0007669"/>
    <property type="project" value="TreeGrafter"/>
</dbReference>
<evidence type="ECO:0000313" key="3">
    <source>
        <dbReference type="EMBL" id="GAC77620.1"/>
    </source>
</evidence>
<protein>
    <submittedName>
        <fullName evidence="3">Chitin synthase/hyaluronan synthase</fullName>
    </submittedName>
</protein>
<dbReference type="GO" id="GO:0005789">
    <property type="term" value="C:endoplasmic reticulum membrane"/>
    <property type="evidence" value="ECO:0007669"/>
    <property type="project" value="TreeGrafter"/>
</dbReference>
<keyword evidence="2" id="KW-0812">Transmembrane</keyword>
<dbReference type="PANTHER" id="PTHR28228:SF1">
    <property type="entry name" value="SECRETORY COMPONENT PROTEIN SHR3"/>
    <property type="match status" value="1"/>
</dbReference>
<evidence type="ECO:0000256" key="1">
    <source>
        <dbReference type="SAM" id="MobiDB-lite"/>
    </source>
</evidence>